<dbReference type="InterPro" id="IPR029063">
    <property type="entry name" value="SAM-dependent_MTases_sf"/>
</dbReference>
<reference evidence="7 8" key="1">
    <citation type="submission" date="2018-09" db="EMBL/GenBank/DDBJ databases">
        <authorList>
            <person name="Wang Z."/>
        </authorList>
    </citation>
    <scope>NUCLEOTIDE SEQUENCE [LARGE SCALE GENOMIC DNA]</scope>
    <source>
        <strain evidence="7 8">ALS 81</strain>
    </source>
</reference>
<dbReference type="GO" id="GO:0070475">
    <property type="term" value="P:rRNA base methylation"/>
    <property type="evidence" value="ECO:0007669"/>
    <property type="project" value="TreeGrafter"/>
</dbReference>
<comment type="catalytic activity">
    <reaction evidence="6">
        <text>adenosine(1618) in 23S rRNA + S-adenosyl-L-methionine = N(6)-methyladenosine(1618) in 23S rRNA + S-adenosyl-L-homocysteine + H(+)</text>
        <dbReference type="Rhea" id="RHEA:16497"/>
        <dbReference type="Rhea" id="RHEA-COMP:10229"/>
        <dbReference type="Rhea" id="RHEA-COMP:10231"/>
        <dbReference type="ChEBI" id="CHEBI:15378"/>
        <dbReference type="ChEBI" id="CHEBI:57856"/>
        <dbReference type="ChEBI" id="CHEBI:59789"/>
        <dbReference type="ChEBI" id="CHEBI:74411"/>
        <dbReference type="ChEBI" id="CHEBI:74449"/>
        <dbReference type="EC" id="2.1.1.181"/>
    </reaction>
</comment>
<evidence type="ECO:0000313" key="8">
    <source>
        <dbReference type="Proteomes" id="UP000286482"/>
    </source>
</evidence>
<keyword evidence="8" id="KW-1185">Reference proteome</keyword>
<accession>A0A420EDK2</accession>
<dbReference type="InterPro" id="IPR016909">
    <property type="entry name" value="rRNA_lsu_MeTfrase_F"/>
</dbReference>
<keyword evidence="1 6" id="KW-0963">Cytoplasm</keyword>
<comment type="similarity">
    <text evidence="6">Belongs to the methyltransferase superfamily. METTL16/RlmF family.</text>
</comment>
<evidence type="ECO:0000256" key="5">
    <source>
        <dbReference type="ARBA" id="ARBA00022691"/>
    </source>
</evidence>
<evidence type="ECO:0000256" key="2">
    <source>
        <dbReference type="ARBA" id="ARBA00022552"/>
    </source>
</evidence>
<dbReference type="Proteomes" id="UP000286482">
    <property type="component" value="Unassembled WGS sequence"/>
</dbReference>
<protein>
    <recommendedName>
        <fullName evidence="6">Ribosomal RNA large subunit methyltransferase F</fullName>
        <ecNumber evidence="6">2.1.1.181</ecNumber>
    </recommendedName>
    <alternativeName>
        <fullName evidence="6">23S rRNA mA1618 methyltransferase</fullName>
    </alternativeName>
    <alternativeName>
        <fullName evidence="6">rRNA adenine N-6-methyltransferase</fullName>
    </alternativeName>
</protein>
<dbReference type="OrthoDB" id="1115728at2"/>
<keyword evidence="5 6" id="KW-0949">S-adenosyl-L-methionine</keyword>
<evidence type="ECO:0000256" key="6">
    <source>
        <dbReference type="HAMAP-Rule" id="MF_01848"/>
    </source>
</evidence>
<evidence type="ECO:0000313" key="7">
    <source>
        <dbReference type="EMBL" id="RKF18748.1"/>
    </source>
</evidence>
<dbReference type="GO" id="GO:0052907">
    <property type="term" value="F:23S rRNA (adenine(1618)-N(6))-methyltransferase activity"/>
    <property type="evidence" value="ECO:0007669"/>
    <property type="project" value="UniProtKB-EC"/>
</dbReference>
<keyword evidence="3 6" id="KW-0489">Methyltransferase</keyword>
<dbReference type="NCBIfam" id="NF008725">
    <property type="entry name" value="PRK11727.1"/>
    <property type="match status" value="1"/>
</dbReference>
<dbReference type="PANTHER" id="PTHR13393:SF0">
    <property type="entry name" value="RNA N6-ADENOSINE-METHYLTRANSFERASE METTL16"/>
    <property type="match status" value="1"/>
</dbReference>
<dbReference type="HAMAP" id="MF_01848">
    <property type="entry name" value="23SrRNA_methyltr_F"/>
    <property type="match status" value="1"/>
</dbReference>
<dbReference type="PANTHER" id="PTHR13393">
    <property type="entry name" value="SAM-DEPENDENT METHYLTRANSFERASE"/>
    <property type="match status" value="1"/>
</dbReference>
<gene>
    <name evidence="6 7" type="primary">rlmF</name>
    <name evidence="7" type="ORF">DBZ36_10150</name>
</gene>
<dbReference type="InterPro" id="IPR010286">
    <property type="entry name" value="METTL16/RlmF"/>
</dbReference>
<dbReference type="PIRSF" id="PIRSF029038">
    <property type="entry name" value="Mtase_YbiN_prd"/>
    <property type="match status" value="1"/>
</dbReference>
<dbReference type="CDD" id="cd02440">
    <property type="entry name" value="AdoMet_MTases"/>
    <property type="match status" value="1"/>
</dbReference>
<keyword evidence="4 6" id="KW-0808">Transferase</keyword>
<name>A0A420EDK2_9ALTE</name>
<dbReference type="EC" id="2.1.1.181" evidence="6"/>
<evidence type="ECO:0000256" key="4">
    <source>
        <dbReference type="ARBA" id="ARBA00022679"/>
    </source>
</evidence>
<dbReference type="RefSeq" id="WP_120354828.1">
    <property type="nucleotide sequence ID" value="NZ_RAQO01000005.1"/>
</dbReference>
<proteinExistence type="inferred from homology"/>
<comment type="caution">
    <text evidence="7">The sequence shown here is derived from an EMBL/GenBank/DDBJ whole genome shotgun (WGS) entry which is preliminary data.</text>
</comment>
<dbReference type="Gene3D" id="3.40.50.150">
    <property type="entry name" value="Vaccinia Virus protein VP39"/>
    <property type="match status" value="1"/>
</dbReference>
<dbReference type="AlphaFoldDB" id="A0A420EDK2"/>
<evidence type="ECO:0000256" key="3">
    <source>
        <dbReference type="ARBA" id="ARBA00022603"/>
    </source>
</evidence>
<keyword evidence="2 6" id="KW-0698">rRNA processing</keyword>
<dbReference type="SUPFAM" id="SSF53335">
    <property type="entry name" value="S-adenosyl-L-methionine-dependent methyltransferases"/>
    <property type="match status" value="1"/>
</dbReference>
<dbReference type="GO" id="GO:0005737">
    <property type="term" value="C:cytoplasm"/>
    <property type="evidence" value="ECO:0007669"/>
    <property type="project" value="UniProtKB-SubCell"/>
</dbReference>
<evidence type="ECO:0000256" key="1">
    <source>
        <dbReference type="ARBA" id="ARBA00022490"/>
    </source>
</evidence>
<sequence>MTHNKQPPNNSKTLLHPRSQHLERYDFERLVSFNSALQAYIKASPRGDLTIDFAQPKAVLELNRSLLACFYGVENWTISENNLCPPIPGRADYLHYLGDLLEHSYGSKAYQNKSIRALDVGVGANCVYPLLGVGQYAWSFVGSDIDPKSLVQAQANLDANPKFSKLIELRLQRKQQHIFKSIIQSDDYFDISLCNPPFHASAAEAKAGSERKSKNLSQSGLKPTTNSSALNFGGQSNELWCKGGELAFIRTMITESSDFQSNVLWFTSLVSKQDNLKAITEALVKAGVVEHRIVDMAQGNKVSRFVAWSFLPKAKHREWKRLFGYS</sequence>
<comment type="function">
    <text evidence="6">Specifically methylates the adenine in position 1618 of 23S rRNA.</text>
</comment>
<comment type="subcellular location">
    <subcellularLocation>
        <location evidence="6">Cytoplasm</location>
    </subcellularLocation>
</comment>
<organism evidence="7 8">
    <name type="scientific">Alginatibacterium sediminis</name>
    <dbReference type="NCBI Taxonomy" id="2164068"/>
    <lineage>
        <taxon>Bacteria</taxon>
        <taxon>Pseudomonadati</taxon>
        <taxon>Pseudomonadota</taxon>
        <taxon>Gammaproteobacteria</taxon>
        <taxon>Alteromonadales</taxon>
        <taxon>Alteromonadaceae</taxon>
        <taxon>Alginatibacterium</taxon>
    </lineage>
</organism>
<dbReference type="Pfam" id="PF05971">
    <property type="entry name" value="Methyltransf_10"/>
    <property type="match status" value="1"/>
</dbReference>
<dbReference type="EMBL" id="RAQO01000005">
    <property type="protein sequence ID" value="RKF18748.1"/>
    <property type="molecule type" value="Genomic_DNA"/>
</dbReference>